<feature type="compositionally biased region" description="Low complexity" evidence="14">
    <location>
        <begin position="1708"/>
        <end position="1719"/>
    </location>
</feature>
<feature type="region of interest" description="Disordered" evidence="14">
    <location>
        <begin position="699"/>
        <end position="1079"/>
    </location>
</feature>
<feature type="compositionally biased region" description="Polar residues" evidence="14">
    <location>
        <begin position="1738"/>
        <end position="1747"/>
    </location>
</feature>
<feature type="compositionally biased region" description="Basic and acidic residues" evidence="14">
    <location>
        <begin position="1234"/>
        <end position="1254"/>
    </location>
</feature>
<sequence length="2321" mass="249509">MDLNDLEMTQVINEPEDSEDDMDREIRAVLKLHDQDAPAAFQTFNLKPGPNVVGRSRTCDVIIENYAVSKQHAVIDVGGHSCTIMDLGSQNKVKIGKRILKPNCQYNLDYGEEFTIAGLRARVLCDKNNGANSDTGSDTCSESLLTAIEVALDQEGIDVKTLAGCDSIEKLNLPPAASEHGVGAAAAAATNVDVSDHQAAEKSQDSKAHSNDHQSSGSFHLPEMPNLDYTQTDSEQGTEPNVAAGHEPQRSQEGTGTVIQAAKVPASGNTPEAKDAHTCTSTQRYLDDTGDGNVGDVHKPAATDEESRLNAETQPYTERPEVPFLSSLGEDIDLVVGEIERLNAPTQADGDDASAEAERLNAPTQAYTEQDDVERLNAATQPYAADVGVDDEERLNAATQPYAADNCDGEGKLNAVTQPYTVSVSEDEEERLNAVTQPYAAADVGQSEHERMNDVTCSFNEEEDDMGEDSVCAPTQPEERHRRLLTGPSDLSFVLCEASQPCREDDEEEFCAPTQKDESPPLKVHALLKHRRERRPAAEDDDKTPPLSPKTTVDETPPPSPGFVPESDPEDDGDTSMVTARHSLSLLDVTGATVYEDCVTPGNGVPSPVIGKVSGRRQRRGMSLKKPTCDTVPELPSQESAAGAEWMQQQQDSSQSKASRKLAYVAEAGKDNDLDSRAVGAPLVEALVSEVEHTDGHVATTCSLPSIPAKPQESTDANKSTSAEYSEMPLLHMSEDMDLDAASTDKEHTTACGTTAVEEKGPAEACASSEIPASTGRSSGDKAVCKEACNEEKEETLEKDEPANPSSENKESSKASPRNGREEASVHTGTVPEQACDEEQAIKEDEPVNDSSESEEESGRGNRRRGRKKPPARATRCTRKAASTNDAKKAPVENTAPARRSSGRQNAGSRMKSILSLEKRTSASGAFKESELSQEVNNEQGARGDDTSVGEPRGKAGRPRTKRGAKGKAAAKEDELEVAPHRPSESLPSAKESEVASSSDGGENKEPSVKPGEDDVKGKAEAGGSARVDNNEECQPKAGPSGHQEGENAEDALSTSSLTPSLGDGDVSCTNATIDTCFSEPFPTFSEVMAECQPYIGDTDTQAEKNEPAEEQENTAVEPATRSKATAPAVSEPEPTVKEPPRASRSKRPKEGVATRNRKASKVDDELPTMRRKATRGAREELLTEAEPHVEDPASSVEQPETSQLSNRAKRGRPYRSAVGRKAVPSVADVVAKIAEHVEESEDKTDQDLAEDRTSSIQQLEAKPSAASNRARRGRPLRRGAGRKAVPSVSDDIVEDVEQSEGEADPDFAEDRLSGGEQPEAAKSVESQQSNRARRGRPFRSAVDRKAVPTITVIKVTDDLEQSKREHNSDHLSAQETESVDGTLSEASECSPSSRRKAIPRTKVSKATRQGARRLLHLNAKRGSEETTSDSDMDHLSAQDTESIHGTPLNAGETLPSEAEAVPSRSLPRASARRGAKNGRLSLRQDEEQADQAASEGPTAESTEEPPQNVRPQRGRTSAKTRSGREEEASDVAAADVSLECVELSQSPRTSKHKRGASQSQEKDEPFDQSALEDSTRSLQTEAHSQTSQSSQRGRRNAKKLEIQDGPPFVSALDDSTQSLPTESHSQSSRSSQRGRRNSRQLEMRDLSPKETEGAHVESALDDSTQSLSVESLSKTSQGSLQGKRNAKKPKTQNLNTEGTGDMPPVPSTLDDSTQSLSTECQSQNSRSSRLGRRNAKQPETSSNATPEGTEVQMEEEAHDAKPLRRGRKALKLSSEAGRSAVASAGENNPASADREPEIRRTRRGGDTVEPSSQNEQVCLTPETAGGVEPLEKTDSEVEAPSAPPRRGRKAAKQTRKRGGSNNVPEDDAVAETSETPEPANLRSSKAPRTTNLLLPKPTADTEVIIKVESPSPRTSQRSSMKTAQVPSEETEQRNNGDSAKVSSRSKRNVAKVGTADIAVEAETKAPSSESTSRSPTSRMPAPPVPVTRKRDARRAGRKEDPSLATTAPALETSAETSPQCPVQRAGRKRHVASMSFGEARHESDDEAADNEQETLDEVVVKLGSKSRRKAPVNEVAVKQEVVEKAPARRGKRKADVLETKAEVLQEGKSRRDEQAHPSPASKKTAKVKPKVLFTGIEDTKTEEQVVRDLGGIIATSASACTHLVTDKFRRTVKALCCIGKGTPIVDVGWIKKCQEAGTFVDHVPHMLLDKKAEKALNFNLRDTLTKASTGGVLRGWNIHATAHVLPSPGDMKEIVACAGGKYLDNLPARTSTGTTVVISCKQDLKACARARNNGIPVVAAEFILSGLLQHSLDLDAHRLE</sequence>
<dbReference type="InterPro" id="IPR008984">
    <property type="entry name" value="SMAD_FHA_dom_sf"/>
</dbReference>
<feature type="domain" description="BRCT" evidence="16">
    <location>
        <begin position="2129"/>
        <end position="2208"/>
    </location>
</feature>
<keyword evidence="7" id="KW-0227">DNA damage</keyword>
<protein>
    <recommendedName>
        <fullName evidence="3">Mediator of DNA damage checkpoint protein 1</fullName>
    </recommendedName>
    <alternativeName>
        <fullName evidence="13">PAX transactivation activation domain-interacting protein</fullName>
    </alternativeName>
    <alternativeName>
        <fullName evidence="12">PAX-interacting protein 1</fullName>
    </alternativeName>
</protein>
<feature type="compositionally biased region" description="Basic residues" evidence="14">
    <location>
        <begin position="614"/>
        <end position="623"/>
    </location>
</feature>
<dbReference type="GO" id="GO:0005694">
    <property type="term" value="C:chromosome"/>
    <property type="evidence" value="ECO:0007669"/>
    <property type="project" value="UniProtKB-SubCell"/>
</dbReference>
<evidence type="ECO:0000256" key="7">
    <source>
        <dbReference type="ARBA" id="ARBA00022763"/>
    </source>
</evidence>
<feature type="compositionally biased region" description="Basic and acidic residues" evidence="14">
    <location>
        <begin position="808"/>
        <end position="825"/>
    </location>
</feature>
<feature type="compositionally biased region" description="Polar residues" evidence="14">
    <location>
        <begin position="712"/>
        <end position="724"/>
    </location>
</feature>
<evidence type="ECO:0000256" key="9">
    <source>
        <dbReference type="ARBA" id="ARBA00022990"/>
    </source>
</evidence>
<feature type="region of interest" description="Disordered" evidence="14">
    <location>
        <begin position="599"/>
        <end position="661"/>
    </location>
</feature>
<keyword evidence="10" id="KW-0539">Nucleus</keyword>
<dbReference type="SUPFAM" id="SSF49879">
    <property type="entry name" value="SMAD/FHA domain"/>
    <property type="match status" value="1"/>
</dbReference>
<feature type="compositionally biased region" description="Basic and acidic residues" evidence="14">
    <location>
        <begin position="1640"/>
        <end position="1656"/>
    </location>
</feature>
<evidence type="ECO:0000259" key="16">
    <source>
        <dbReference type="PROSITE" id="PS50172"/>
    </source>
</evidence>
<evidence type="ECO:0000256" key="12">
    <source>
        <dbReference type="ARBA" id="ARBA00023858"/>
    </source>
</evidence>
<feature type="compositionally biased region" description="Basic residues" evidence="14">
    <location>
        <begin position="861"/>
        <end position="879"/>
    </location>
</feature>
<feature type="region of interest" description="Disordered" evidence="14">
    <location>
        <begin position="460"/>
        <end position="486"/>
    </location>
</feature>
<feature type="region of interest" description="Disordered" evidence="14">
    <location>
        <begin position="2104"/>
        <end position="2127"/>
    </location>
</feature>
<feature type="region of interest" description="Disordered" evidence="14">
    <location>
        <begin position="344"/>
        <end position="370"/>
    </location>
</feature>
<feature type="compositionally biased region" description="Polar residues" evidence="14">
    <location>
        <begin position="1196"/>
        <end position="1207"/>
    </location>
</feature>
<evidence type="ECO:0000256" key="3">
    <source>
        <dbReference type="ARBA" id="ARBA00015014"/>
    </source>
</evidence>
<feature type="compositionally biased region" description="Polar residues" evidence="14">
    <location>
        <begin position="1882"/>
        <end position="1893"/>
    </location>
</feature>
<evidence type="ECO:0000256" key="6">
    <source>
        <dbReference type="ARBA" id="ARBA00022737"/>
    </source>
</evidence>
<feature type="compositionally biased region" description="Basic and acidic residues" evidence="14">
    <location>
        <begin position="1793"/>
        <end position="1807"/>
    </location>
</feature>
<proteinExistence type="predicted"/>
<dbReference type="GO" id="GO:0005634">
    <property type="term" value="C:nucleus"/>
    <property type="evidence" value="ECO:0007669"/>
    <property type="project" value="UniProtKB-SubCell"/>
</dbReference>
<evidence type="ECO:0000256" key="5">
    <source>
        <dbReference type="ARBA" id="ARBA00022499"/>
    </source>
</evidence>
<feature type="domain" description="FHA" evidence="15">
    <location>
        <begin position="51"/>
        <end position="100"/>
    </location>
</feature>
<dbReference type="Pfam" id="PF16589">
    <property type="entry name" value="BRCT_2"/>
    <property type="match status" value="1"/>
</dbReference>
<accession>A0A131YV02</accession>
<evidence type="ECO:0000256" key="13">
    <source>
        <dbReference type="ARBA" id="ARBA00030146"/>
    </source>
</evidence>
<feature type="compositionally biased region" description="Basic residues" evidence="14">
    <location>
        <begin position="1270"/>
        <end position="1282"/>
    </location>
</feature>
<feature type="compositionally biased region" description="Acidic residues" evidence="14">
    <location>
        <begin position="1292"/>
        <end position="1308"/>
    </location>
</feature>
<feature type="compositionally biased region" description="Basic and acidic residues" evidence="14">
    <location>
        <begin position="1002"/>
        <end position="1020"/>
    </location>
</feature>
<evidence type="ECO:0000313" key="17">
    <source>
        <dbReference type="EMBL" id="JAP82448.1"/>
    </source>
</evidence>
<feature type="compositionally biased region" description="Polar residues" evidence="14">
    <location>
        <begin position="1720"/>
        <end position="1729"/>
    </location>
</feature>
<feature type="compositionally biased region" description="Polar residues" evidence="14">
    <location>
        <begin position="1371"/>
        <end position="1393"/>
    </location>
</feature>
<feature type="compositionally biased region" description="Basic residues" evidence="14">
    <location>
        <begin position="955"/>
        <end position="966"/>
    </location>
</feature>
<dbReference type="SUPFAM" id="SSF52113">
    <property type="entry name" value="BRCT domain"/>
    <property type="match status" value="2"/>
</dbReference>
<dbReference type="Pfam" id="PF00498">
    <property type="entry name" value="FHA"/>
    <property type="match status" value="1"/>
</dbReference>
<feature type="compositionally biased region" description="Basic and acidic residues" evidence="14">
    <location>
        <begin position="194"/>
        <end position="212"/>
    </location>
</feature>
<feature type="compositionally biased region" description="Low complexity" evidence="14">
    <location>
        <begin position="1461"/>
        <end position="1470"/>
    </location>
</feature>
<feature type="compositionally biased region" description="Basic residues" evidence="14">
    <location>
        <begin position="1846"/>
        <end position="1859"/>
    </location>
</feature>
<dbReference type="EMBL" id="GEDV01006109">
    <property type="protein sequence ID" value="JAP82448.1"/>
    <property type="molecule type" value="Transcribed_RNA"/>
</dbReference>
<feature type="compositionally biased region" description="Basic and acidic residues" evidence="14">
    <location>
        <begin position="779"/>
        <end position="791"/>
    </location>
</feature>
<feature type="compositionally biased region" description="Basic and acidic residues" evidence="14">
    <location>
        <begin position="296"/>
        <end position="309"/>
    </location>
</feature>
<dbReference type="Pfam" id="PF16770">
    <property type="entry name" value="RTT107_BRCT_5"/>
    <property type="match status" value="1"/>
</dbReference>
<dbReference type="PANTHER" id="PTHR23196">
    <property type="entry name" value="PAX TRANSCRIPTION ACTIVATION DOMAIN INTERACTING PROTEIN"/>
    <property type="match status" value="1"/>
</dbReference>
<feature type="compositionally biased region" description="Polar residues" evidence="14">
    <location>
        <begin position="1912"/>
        <end position="1943"/>
    </location>
</feature>
<dbReference type="InterPro" id="IPR000253">
    <property type="entry name" value="FHA_dom"/>
</dbReference>
<feature type="compositionally biased region" description="Basic residues" evidence="14">
    <location>
        <begin position="1394"/>
        <end position="1420"/>
    </location>
</feature>
<keyword evidence="4" id="KW-0158">Chromosome</keyword>
<dbReference type="Gene3D" id="2.60.200.20">
    <property type="match status" value="1"/>
</dbReference>
<feature type="region of interest" description="Disordered" evidence="14">
    <location>
        <begin position="1093"/>
        <end position="2053"/>
    </location>
</feature>
<feature type="region of interest" description="Disordered" evidence="14">
    <location>
        <begin position="504"/>
        <end position="580"/>
    </location>
</feature>
<keyword evidence="9" id="KW-0007">Acetylation</keyword>
<evidence type="ECO:0000256" key="10">
    <source>
        <dbReference type="ARBA" id="ARBA00023242"/>
    </source>
</evidence>
<keyword evidence="5" id="KW-1017">Isopeptide bond</keyword>
<name>A0A131YV02_RHIAP</name>
<keyword evidence="6" id="KW-0677">Repeat</keyword>
<feature type="compositionally biased region" description="Basic and acidic residues" evidence="14">
    <location>
        <begin position="2104"/>
        <end position="2116"/>
    </location>
</feature>
<feature type="compositionally biased region" description="Polar residues" evidence="14">
    <location>
        <begin position="1662"/>
        <end position="1683"/>
    </location>
</feature>
<keyword evidence="8" id="KW-0832">Ubl conjugation</keyword>
<feature type="compositionally biased region" description="Basic and acidic residues" evidence="14">
    <location>
        <begin position="970"/>
        <end position="984"/>
    </location>
</feature>
<dbReference type="PANTHER" id="PTHR23196:SF1">
    <property type="entry name" value="PAX-INTERACTING PROTEIN 1"/>
    <property type="match status" value="1"/>
</dbReference>
<evidence type="ECO:0000256" key="8">
    <source>
        <dbReference type="ARBA" id="ARBA00022843"/>
    </source>
</evidence>
<evidence type="ECO:0000256" key="2">
    <source>
        <dbReference type="ARBA" id="ARBA00004286"/>
    </source>
</evidence>
<dbReference type="PROSITE" id="PS50172">
    <property type="entry name" value="BRCT"/>
    <property type="match status" value="1"/>
</dbReference>
<comment type="subcellular location">
    <subcellularLocation>
        <location evidence="2">Chromosome</location>
    </subcellularLocation>
    <subcellularLocation>
        <location evidence="1">Nucleus</location>
    </subcellularLocation>
</comment>
<keyword evidence="11" id="KW-0131">Cell cycle</keyword>
<dbReference type="SMART" id="SM00292">
    <property type="entry name" value="BRCT"/>
    <property type="match status" value="2"/>
</dbReference>
<feature type="compositionally biased region" description="Polar residues" evidence="14">
    <location>
        <begin position="228"/>
        <end position="239"/>
    </location>
</feature>
<dbReference type="PROSITE" id="PS50006">
    <property type="entry name" value="FHA_DOMAIN"/>
    <property type="match status" value="1"/>
</dbReference>
<evidence type="ECO:0000256" key="11">
    <source>
        <dbReference type="ARBA" id="ARBA00023306"/>
    </source>
</evidence>
<dbReference type="InterPro" id="IPR051579">
    <property type="entry name" value="DDR_Transcriptional_Reg"/>
</dbReference>
<dbReference type="SMART" id="SM00240">
    <property type="entry name" value="FHA"/>
    <property type="match status" value="1"/>
</dbReference>
<dbReference type="GO" id="GO:0006974">
    <property type="term" value="P:DNA damage response"/>
    <property type="evidence" value="ECO:0007669"/>
    <property type="project" value="UniProtKB-KW"/>
</dbReference>
<feature type="compositionally biased region" description="Basic and acidic residues" evidence="14">
    <location>
        <begin position="1177"/>
        <end position="1192"/>
    </location>
</feature>
<dbReference type="CDD" id="cd22665">
    <property type="entry name" value="FHA_MDC1"/>
    <property type="match status" value="1"/>
</dbReference>
<feature type="compositionally biased region" description="Polar residues" evidence="14">
    <location>
        <begin position="1614"/>
        <end position="1623"/>
    </location>
</feature>
<dbReference type="InterPro" id="IPR001357">
    <property type="entry name" value="BRCT_dom"/>
</dbReference>
<dbReference type="CDD" id="cd18432">
    <property type="entry name" value="BRCT_PAXIP1_rpt6_like"/>
    <property type="match status" value="1"/>
</dbReference>
<feature type="region of interest" description="Disordered" evidence="14">
    <location>
        <begin position="188"/>
        <end position="319"/>
    </location>
</feature>
<evidence type="ECO:0000256" key="4">
    <source>
        <dbReference type="ARBA" id="ARBA00022454"/>
    </source>
</evidence>
<feature type="compositionally biased region" description="Low complexity" evidence="14">
    <location>
        <begin position="1966"/>
        <end position="1980"/>
    </location>
</feature>
<feature type="compositionally biased region" description="Low complexity" evidence="14">
    <location>
        <begin position="1531"/>
        <end position="1540"/>
    </location>
</feature>
<dbReference type="InterPro" id="IPR036420">
    <property type="entry name" value="BRCT_dom_sf"/>
</dbReference>
<dbReference type="CDD" id="cd17744">
    <property type="entry name" value="BRCT_MDC1_rpt1"/>
    <property type="match status" value="1"/>
</dbReference>
<feature type="compositionally biased region" description="Basic and acidic residues" evidence="14">
    <location>
        <begin position="1356"/>
        <end position="1370"/>
    </location>
</feature>
<evidence type="ECO:0000259" key="15">
    <source>
        <dbReference type="PROSITE" id="PS50006"/>
    </source>
</evidence>
<dbReference type="Gene3D" id="3.40.50.10190">
    <property type="entry name" value="BRCT domain"/>
    <property type="match status" value="2"/>
</dbReference>
<reference evidence="17" key="1">
    <citation type="journal article" date="2016" name="Ticks Tick Borne Dis.">
        <title>De novo assembly and annotation of the salivary gland transcriptome of Rhipicephalus appendiculatus male and female ticks during blood feeding.</title>
        <authorList>
            <person name="de Castro M.H."/>
            <person name="de Klerk D."/>
            <person name="Pienaar R."/>
            <person name="Latif A.A."/>
            <person name="Rees D.J."/>
            <person name="Mans B.J."/>
        </authorList>
    </citation>
    <scope>NUCLEOTIDE SEQUENCE</scope>
    <source>
        <tissue evidence="17">Salivary glands</tissue>
    </source>
</reference>
<organism evidence="17">
    <name type="scientific">Rhipicephalus appendiculatus</name>
    <name type="common">Brown ear tick</name>
    <dbReference type="NCBI Taxonomy" id="34631"/>
    <lineage>
        <taxon>Eukaryota</taxon>
        <taxon>Metazoa</taxon>
        <taxon>Ecdysozoa</taxon>
        <taxon>Arthropoda</taxon>
        <taxon>Chelicerata</taxon>
        <taxon>Arachnida</taxon>
        <taxon>Acari</taxon>
        <taxon>Parasitiformes</taxon>
        <taxon>Ixodida</taxon>
        <taxon>Ixodoidea</taxon>
        <taxon>Ixodidae</taxon>
        <taxon>Rhipicephalinae</taxon>
        <taxon>Rhipicephalus</taxon>
        <taxon>Rhipicephalus</taxon>
    </lineage>
</organism>
<evidence type="ECO:0000256" key="14">
    <source>
        <dbReference type="SAM" id="MobiDB-lite"/>
    </source>
</evidence>
<evidence type="ECO:0000256" key="1">
    <source>
        <dbReference type="ARBA" id="ARBA00004123"/>
    </source>
</evidence>